<dbReference type="OrthoDB" id="771136at2759"/>
<dbReference type="EMBL" id="KV454208">
    <property type="protein sequence ID" value="ODQ62498.1"/>
    <property type="molecule type" value="Genomic_DNA"/>
</dbReference>
<accession>A0A1E3PAV2</accession>
<dbReference type="STRING" id="683960.A0A1E3PAV2"/>
<proteinExistence type="inferred from homology"/>
<dbReference type="Pfam" id="PF00026">
    <property type="entry name" value="Asp"/>
    <property type="match status" value="1"/>
</dbReference>
<dbReference type="InterPro" id="IPR033121">
    <property type="entry name" value="PEPTIDASE_A1"/>
</dbReference>
<dbReference type="PRINTS" id="PR00792">
    <property type="entry name" value="PEPSIN"/>
</dbReference>
<evidence type="ECO:0000313" key="4">
    <source>
        <dbReference type="EMBL" id="ODQ62498.1"/>
    </source>
</evidence>
<dbReference type="PANTHER" id="PTHR47966">
    <property type="entry name" value="BETA-SITE APP-CLEAVING ENZYME, ISOFORM A-RELATED"/>
    <property type="match status" value="1"/>
</dbReference>
<evidence type="ECO:0000313" key="5">
    <source>
        <dbReference type="Proteomes" id="UP000094112"/>
    </source>
</evidence>
<evidence type="ECO:0000259" key="3">
    <source>
        <dbReference type="PROSITE" id="PS51767"/>
    </source>
</evidence>
<evidence type="ECO:0000256" key="2">
    <source>
        <dbReference type="SAM" id="SignalP"/>
    </source>
</evidence>
<dbReference type="SUPFAM" id="SSF50630">
    <property type="entry name" value="Acid proteases"/>
    <property type="match status" value="1"/>
</dbReference>
<dbReference type="GO" id="GO:0006508">
    <property type="term" value="P:proteolysis"/>
    <property type="evidence" value="ECO:0007669"/>
    <property type="project" value="InterPro"/>
</dbReference>
<sequence length="491" mass="53505">MNTFLAINICLAYIQYAHAALNFQFNHNNQSHLMKRDDFNSDFEAGSTAAPIIDLYFGSQKQKIPIILDTGSFTPFLQSTDVSKNKGFDYKSSSSYEDKHQDFSVQYADSTSYKGTWSEDDVSNTENGQKFKLNFGLVTNASTQGVSSDTNVFGLGFDYDKPTLIDDLKDNNVISRKTFSIYSSANDHSLGQITFGAIDTEKYTGDLVAVPLRSSGNGYVWWTYLTDLSAGCKSATGGNTYFISFDCGYTTGVTLPSAVHEKLMNNFDAFYESDSQNYVFDCDNATPLEVEVMGHKIEVPTSGFTKKVKNSDKCVLQNINVGSDDNTITFGWVFFPYIYGVFDAENKELLFGKPVTDTSDSHIEDLHDSIPGSTQASLYSSVSDAVTTNSISRTSVQTSSTSIELEGTGVSSQGSCGNKRLARRFSLAADNTPTLATHVYEAVSETASAGSNVTANSSTAVPVSQYEDSASTFGQTSFILMLFSGIVALLF</sequence>
<gene>
    <name evidence="4" type="ORF">WICANDRAFT_76664</name>
</gene>
<dbReference type="GeneID" id="30201677"/>
<protein>
    <recommendedName>
        <fullName evidence="3">Peptidase A1 domain-containing protein</fullName>
    </recommendedName>
</protein>
<name>A0A1E3PAV2_WICAA</name>
<dbReference type="InterPro" id="IPR021109">
    <property type="entry name" value="Peptidase_aspartic_dom_sf"/>
</dbReference>
<feature type="chain" id="PRO_5009133765" description="Peptidase A1 domain-containing protein" evidence="2">
    <location>
        <begin position="20"/>
        <end position="491"/>
    </location>
</feature>
<keyword evidence="5" id="KW-1185">Reference proteome</keyword>
<comment type="similarity">
    <text evidence="1">Belongs to the peptidase A1 family.</text>
</comment>
<dbReference type="GO" id="GO:0004190">
    <property type="term" value="F:aspartic-type endopeptidase activity"/>
    <property type="evidence" value="ECO:0007669"/>
    <property type="project" value="InterPro"/>
</dbReference>
<dbReference type="PROSITE" id="PS51767">
    <property type="entry name" value="PEPTIDASE_A1"/>
    <property type="match status" value="1"/>
</dbReference>
<dbReference type="RefSeq" id="XP_019041705.1">
    <property type="nucleotide sequence ID" value="XM_019184431.1"/>
</dbReference>
<feature type="signal peptide" evidence="2">
    <location>
        <begin position="1"/>
        <end position="19"/>
    </location>
</feature>
<keyword evidence="2" id="KW-0732">Signal</keyword>
<dbReference type="InterPro" id="IPR001461">
    <property type="entry name" value="Aspartic_peptidase_A1"/>
</dbReference>
<dbReference type="Proteomes" id="UP000094112">
    <property type="component" value="Unassembled WGS sequence"/>
</dbReference>
<dbReference type="Gene3D" id="2.40.70.10">
    <property type="entry name" value="Acid Proteases"/>
    <property type="match status" value="2"/>
</dbReference>
<organism evidence="4 5">
    <name type="scientific">Wickerhamomyces anomalus (strain ATCC 58044 / CBS 1984 / NCYC 433 / NRRL Y-366-8)</name>
    <name type="common">Yeast</name>
    <name type="synonym">Hansenula anomala</name>
    <dbReference type="NCBI Taxonomy" id="683960"/>
    <lineage>
        <taxon>Eukaryota</taxon>
        <taxon>Fungi</taxon>
        <taxon>Dikarya</taxon>
        <taxon>Ascomycota</taxon>
        <taxon>Saccharomycotina</taxon>
        <taxon>Saccharomycetes</taxon>
        <taxon>Phaffomycetales</taxon>
        <taxon>Wickerhamomycetaceae</taxon>
        <taxon>Wickerhamomyces</taxon>
    </lineage>
</organism>
<feature type="domain" description="Peptidase A1" evidence="3">
    <location>
        <begin position="51"/>
        <end position="352"/>
    </location>
</feature>
<dbReference type="PANTHER" id="PTHR47966:SF65">
    <property type="entry name" value="ASPARTIC-TYPE ENDOPEPTIDASE"/>
    <property type="match status" value="1"/>
</dbReference>
<reference evidence="4 5" key="1">
    <citation type="journal article" date="2016" name="Proc. Natl. Acad. Sci. U.S.A.">
        <title>Comparative genomics of biotechnologically important yeasts.</title>
        <authorList>
            <person name="Riley R."/>
            <person name="Haridas S."/>
            <person name="Wolfe K.H."/>
            <person name="Lopes M.R."/>
            <person name="Hittinger C.T."/>
            <person name="Goeker M."/>
            <person name="Salamov A.A."/>
            <person name="Wisecaver J.H."/>
            <person name="Long T.M."/>
            <person name="Calvey C.H."/>
            <person name="Aerts A.L."/>
            <person name="Barry K.W."/>
            <person name="Choi C."/>
            <person name="Clum A."/>
            <person name="Coughlan A.Y."/>
            <person name="Deshpande S."/>
            <person name="Douglass A.P."/>
            <person name="Hanson S.J."/>
            <person name="Klenk H.-P."/>
            <person name="LaButti K.M."/>
            <person name="Lapidus A."/>
            <person name="Lindquist E.A."/>
            <person name="Lipzen A.M."/>
            <person name="Meier-Kolthoff J.P."/>
            <person name="Ohm R.A."/>
            <person name="Otillar R.P."/>
            <person name="Pangilinan J.L."/>
            <person name="Peng Y."/>
            <person name="Rokas A."/>
            <person name="Rosa C.A."/>
            <person name="Scheuner C."/>
            <person name="Sibirny A.A."/>
            <person name="Slot J.C."/>
            <person name="Stielow J.B."/>
            <person name="Sun H."/>
            <person name="Kurtzman C.P."/>
            <person name="Blackwell M."/>
            <person name="Grigoriev I.V."/>
            <person name="Jeffries T.W."/>
        </authorList>
    </citation>
    <scope>NUCLEOTIDE SEQUENCE [LARGE SCALE GENOMIC DNA]</scope>
    <source>
        <strain evidence="5">ATCC 58044 / CBS 1984 / NCYC 433 / NRRL Y-366-8</strain>
    </source>
</reference>
<evidence type="ECO:0000256" key="1">
    <source>
        <dbReference type="ARBA" id="ARBA00007447"/>
    </source>
</evidence>
<dbReference type="AlphaFoldDB" id="A0A1E3PAV2"/>